<accession>A0A6V8LU52</accession>
<dbReference type="NCBIfam" id="TIGR00486">
    <property type="entry name" value="YbgI_SA1388"/>
    <property type="match status" value="1"/>
</dbReference>
<dbReference type="SUPFAM" id="SSF102705">
    <property type="entry name" value="NIF3 (NGG1p interacting factor 3)-like"/>
    <property type="match status" value="1"/>
</dbReference>
<dbReference type="Gene3D" id="3.40.1390.30">
    <property type="entry name" value="NIF3 (NGG1p interacting factor 3)-like"/>
    <property type="match status" value="2"/>
</dbReference>
<proteinExistence type="inferred from homology"/>
<feature type="binding site" evidence="6">
    <location>
        <position position="298"/>
    </location>
    <ligand>
        <name>a divalent metal cation</name>
        <dbReference type="ChEBI" id="CHEBI:60240"/>
        <label>1</label>
    </ligand>
</feature>
<organism evidence="7 8">
    <name type="scientific">Fundidesulfovibrio magnetotacticus</name>
    <dbReference type="NCBI Taxonomy" id="2730080"/>
    <lineage>
        <taxon>Bacteria</taxon>
        <taxon>Pseudomonadati</taxon>
        <taxon>Thermodesulfobacteriota</taxon>
        <taxon>Desulfovibrionia</taxon>
        <taxon>Desulfovibrionales</taxon>
        <taxon>Desulfovibrionaceae</taxon>
        <taxon>Fundidesulfovibrio</taxon>
    </lineage>
</organism>
<comment type="similarity">
    <text evidence="1 5">Belongs to the GTP cyclohydrolase I type 2/NIF3 family.</text>
</comment>
<evidence type="ECO:0000256" key="6">
    <source>
        <dbReference type="PIRSR" id="PIRSR602678-1"/>
    </source>
</evidence>
<dbReference type="EMBL" id="BLTE01000010">
    <property type="protein sequence ID" value="GFK94480.1"/>
    <property type="molecule type" value="Genomic_DNA"/>
</dbReference>
<protein>
    <recommendedName>
        <fullName evidence="3 5">GTP cyclohydrolase 1 type 2 homolog</fullName>
    </recommendedName>
</protein>
<evidence type="ECO:0000256" key="2">
    <source>
        <dbReference type="ARBA" id="ARBA00011643"/>
    </source>
</evidence>
<feature type="binding site" evidence="6">
    <location>
        <position position="65"/>
    </location>
    <ligand>
        <name>a divalent metal cation</name>
        <dbReference type="ChEBI" id="CHEBI:60240"/>
        <label>1</label>
    </ligand>
</feature>
<evidence type="ECO:0000256" key="1">
    <source>
        <dbReference type="ARBA" id="ARBA00006964"/>
    </source>
</evidence>
<keyword evidence="7" id="KW-0378">Hydrolase</keyword>
<evidence type="ECO:0000313" key="8">
    <source>
        <dbReference type="Proteomes" id="UP000494245"/>
    </source>
</evidence>
<dbReference type="Pfam" id="PF01784">
    <property type="entry name" value="DUF34_NIF3"/>
    <property type="match status" value="1"/>
</dbReference>
<dbReference type="GO" id="GO:0005737">
    <property type="term" value="C:cytoplasm"/>
    <property type="evidence" value="ECO:0007669"/>
    <property type="project" value="TreeGrafter"/>
</dbReference>
<feature type="binding site" evidence="6">
    <location>
        <position position="64"/>
    </location>
    <ligand>
        <name>a divalent metal cation</name>
        <dbReference type="ChEBI" id="CHEBI:60240"/>
        <label>2</label>
    </ligand>
</feature>
<keyword evidence="8" id="KW-1185">Reference proteome</keyword>
<reference evidence="7 8" key="2">
    <citation type="submission" date="2020-05" db="EMBL/GenBank/DDBJ databases">
        <title>Draft genome sequence of Desulfovibrio sp. strainFSS-1.</title>
        <authorList>
            <person name="Shimoshige H."/>
            <person name="Kobayashi H."/>
            <person name="Maekawa T."/>
        </authorList>
    </citation>
    <scope>NUCLEOTIDE SEQUENCE [LARGE SCALE GENOMIC DNA]</scope>
    <source>
        <strain evidence="7 8">SIID29052-01</strain>
    </source>
</reference>
<gene>
    <name evidence="7" type="ORF">NNJEOMEG_02326</name>
</gene>
<sequence>MNITDLFALVERLAPPRMAASWDRCGVQVAGAHGKASRLAVALDPLPATLAQALDWGAQAVLTHHPLGKTPRLPDRRDAHREALKLLLGRDAWLYAAHTSLDCAPGGPAAWLADELGLSERAVVDPQGETRRVMAFYKEVAMDGFDAFQLPEGLDVDRLHFDRDALRHAPQAFSCPEPHWPALRAALQACPDVSSMAGAVSLVEPSEPYGYGIVGRLPSPMGWDDFLAELWRLLPRAFLSFAGEAAARVERVAYCTGSGASCGARAFALGADVFLTGDVPHHFALDLAPLGLTVDCGHHVLEQEMMRRFAGRLADETRGQELEVRFFESPDPLRAALRPS</sequence>
<dbReference type="RefSeq" id="WP_173084602.1">
    <property type="nucleotide sequence ID" value="NZ_BLTE01000010.1"/>
</dbReference>
<feature type="binding site" evidence="6">
    <location>
        <position position="302"/>
    </location>
    <ligand>
        <name>a divalent metal cation</name>
        <dbReference type="ChEBI" id="CHEBI:60240"/>
        <label>1</label>
    </ligand>
</feature>
<dbReference type="InterPro" id="IPR036069">
    <property type="entry name" value="DUF34/NIF3_sf"/>
</dbReference>
<dbReference type="InterPro" id="IPR002678">
    <property type="entry name" value="DUF34/NIF3"/>
</dbReference>
<dbReference type="AlphaFoldDB" id="A0A6V8LU52"/>
<feature type="binding site" evidence="6">
    <location>
        <position position="102"/>
    </location>
    <ligand>
        <name>a divalent metal cation</name>
        <dbReference type="ChEBI" id="CHEBI:60240"/>
        <label>1</label>
    </ligand>
</feature>
<dbReference type="FunFam" id="3.40.1390.30:FF:000001">
    <property type="entry name" value="GTP cyclohydrolase 1 type 2"/>
    <property type="match status" value="1"/>
</dbReference>
<keyword evidence="4 5" id="KW-0479">Metal-binding</keyword>
<evidence type="ECO:0000256" key="3">
    <source>
        <dbReference type="ARBA" id="ARBA00022112"/>
    </source>
</evidence>
<evidence type="ECO:0000256" key="5">
    <source>
        <dbReference type="PIRNR" id="PIRNR037489"/>
    </source>
</evidence>
<dbReference type="PIRSF" id="PIRSF037489">
    <property type="entry name" value="UCP037489_NIF3_YqfO"/>
    <property type="match status" value="1"/>
</dbReference>
<dbReference type="Proteomes" id="UP000494245">
    <property type="component" value="Unassembled WGS sequence"/>
</dbReference>
<reference evidence="7 8" key="1">
    <citation type="submission" date="2020-04" db="EMBL/GenBank/DDBJ databases">
        <authorList>
            <consortium name="Desulfovibrio sp. FSS-1 genome sequencing consortium"/>
            <person name="Shimoshige H."/>
            <person name="Kobayashi H."/>
            <person name="Maekawa T."/>
        </authorList>
    </citation>
    <scope>NUCLEOTIDE SEQUENCE [LARGE SCALE GENOMIC DNA]</scope>
    <source>
        <strain evidence="7 8">SIID29052-01</strain>
    </source>
</reference>
<name>A0A6V8LU52_9BACT</name>
<dbReference type="GO" id="GO:0046872">
    <property type="term" value="F:metal ion binding"/>
    <property type="evidence" value="ECO:0007669"/>
    <property type="project" value="UniProtKB-UniRule"/>
</dbReference>
<dbReference type="InterPro" id="IPR017221">
    <property type="entry name" value="DUF34/NIF3_bac"/>
</dbReference>
<comment type="caution">
    <text evidence="7">The sequence shown here is derived from an EMBL/GenBank/DDBJ whole genome shotgun (WGS) entry which is preliminary data.</text>
</comment>
<comment type="subunit">
    <text evidence="2">Homohexamer.</text>
</comment>
<evidence type="ECO:0000256" key="4">
    <source>
        <dbReference type="ARBA" id="ARBA00022723"/>
    </source>
</evidence>
<dbReference type="PANTHER" id="PTHR13799">
    <property type="entry name" value="NGG1 INTERACTING FACTOR 3"/>
    <property type="match status" value="1"/>
</dbReference>
<dbReference type="PANTHER" id="PTHR13799:SF14">
    <property type="entry name" value="GTP CYCLOHYDROLASE 1 TYPE 2 HOMOLOG"/>
    <property type="match status" value="1"/>
</dbReference>
<dbReference type="GO" id="GO:0016787">
    <property type="term" value="F:hydrolase activity"/>
    <property type="evidence" value="ECO:0007669"/>
    <property type="project" value="UniProtKB-KW"/>
</dbReference>
<evidence type="ECO:0000313" key="7">
    <source>
        <dbReference type="EMBL" id="GFK94480.1"/>
    </source>
</evidence>